<gene>
    <name evidence="11" type="ORF">PAXINDRAFT_11334</name>
</gene>
<feature type="domain" description="Glucose-methanol-choline oxidoreductase N-terminal" evidence="10">
    <location>
        <begin position="221"/>
        <end position="235"/>
    </location>
</feature>
<evidence type="ECO:0000259" key="10">
    <source>
        <dbReference type="PROSITE" id="PS00624"/>
    </source>
</evidence>
<dbReference type="Pfam" id="PF05199">
    <property type="entry name" value="GMC_oxred_C"/>
    <property type="match status" value="1"/>
</dbReference>
<feature type="binding site" evidence="9">
    <location>
        <begin position="570"/>
        <end position="571"/>
    </location>
    <ligand>
        <name>FAD</name>
        <dbReference type="ChEBI" id="CHEBI:57692"/>
    </ligand>
</feature>
<dbReference type="InterPro" id="IPR000172">
    <property type="entry name" value="GMC_OxRdtase_N"/>
</dbReference>
<evidence type="ECO:0000256" key="6">
    <source>
        <dbReference type="ARBA" id="ARBA00023002"/>
    </source>
</evidence>
<keyword evidence="6" id="KW-0560">Oxidoreductase</keyword>
<sequence length="595" mass="65481">MIGKPLNNPEYDWSFLTKPQPLAKNRRIPIPRELWKLTSDDADWEKLGVTGEDFGHARSILGWDWNTIRDGVNAAEAWNPLSDYAQLHNSDKAAHNHGRHGYVKTAAYSYYFDLVLPFFDTMNKMGVATNYSKASGNLIGIWTYTTSIDPQTNTRSYSTNAYYDRVSGQPNIICLTGAYVSRVIMSDGKGGVSRALGVEFSSSGQLFSASVSENESTLAISALQTPQLLELSGIGDSKILRKLGIPLKIDLPGVGENFQDHFTVTMGAELRSHHVTVDDLSSEAFAQERLQEYRETRRGMLSSTLSTLVFIPTSVFIPADKMKSILASLDRVLQDPAIMIFPLFDPPEIDPMILDSPGNIDMVVLLEAVEYAFKIMQTGALGDLTAMIIEPLPTWSDDQLRDYIRSMVKSALHPIGIFHTLCTASMLPRSTNGAVDNGLKARTASMLPRSANGIVDNGLKVYGTSNLRVCLPHYMVVLLEAVEYAFKIMQTGALGDLTAMIIEPLPTWSDDQLRDYIRSMVKSALHPIGIFHTLCTASMLPRSTNGAVYGTSNLRVADASVFPIHLGTHPQATLYGLAHRAAEIIKSNQKADAKL</sequence>
<evidence type="ECO:0000313" key="12">
    <source>
        <dbReference type="Proteomes" id="UP000053647"/>
    </source>
</evidence>
<dbReference type="Pfam" id="PF00732">
    <property type="entry name" value="GMC_oxred_N"/>
    <property type="match status" value="1"/>
</dbReference>
<evidence type="ECO:0000313" key="11">
    <source>
        <dbReference type="EMBL" id="KIJ15741.1"/>
    </source>
</evidence>
<comment type="similarity">
    <text evidence="2">Belongs to the GMC oxidoreductase family.</text>
</comment>
<dbReference type="HOGENOM" id="CLU_002865_6_0_1"/>
<protein>
    <submittedName>
        <fullName evidence="11">GMC oxidoreductase</fullName>
    </submittedName>
</protein>
<dbReference type="OrthoDB" id="269227at2759"/>
<dbReference type="PROSITE" id="PS00624">
    <property type="entry name" value="GMC_OXRED_2"/>
    <property type="match status" value="1"/>
</dbReference>
<dbReference type="Gene3D" id="3.30.560.10">
    <property type="entry name" value="Glucose Oxidase, domain 3"/>
    <property type="match status" value="3"/>
</dbReference>
<dbReference type="AlphaFoldDB" id="A0A0C9U9V3"/>
<evidence type="ECO:0000256" key="9">
    <source>
        <dbReference type="PIRSR" id="PIRSR000137-2"/>
    </source>
</evidence>
<proteinExistence type="inferred from homology"/>
<dbReference type="EMBL" id="KN819335">
    <property type="protein sequence ID" value="KIJ15741.1"/>
    <property type="molecule type" value="Genomic_DNA"/>
</dbReference>
<evidence type="ECO:0000256" key="7">
    <source>
        <dbReference type="ARBA" id="ARBA00023180"/>
    </source>
</evidence>
<name>A0A0C9U9V3_PAXIN</name>
<feature type="binding site" evidence="9">
    <location>
        <position position="180"/>
    </location>
    <ligand>
        <name>FAD</name>
        <dbReference type="ChEBI" id="CHEBI:57692"/>
    </ligand>
</feature>
<dbReference type="SUPFAM" id="SSF51905">
    <property type="entry name" value="FAD/NAD(P)-binding domain"/>
    <property type="match status" value="1"/>
</dbReference>
<dbReference type="PANTHER" id="PTHR11552">
    <property type="entry name" value="GLUCOSE-METHANOL-CHOLINE GMC OXIDOREDUCTASE"/>
    <property type="match status" value="1"/>
</dbReference>
<dbReference type="Gene3D" id="3.50.50.60">
    <property type="entry name" value="FAD/NAD(P)-binding domain"/>
    <property type="match status" value="4"/>
</dbReference>
<organism evidence="11 12">
    <name type="scientific">Paxillus involutus ATCC 200175</name>
    <dbReference type="NCBI Taxonomy" id="664439"/>
    <lineage>
        <taxon>Eukaryota</taxon>
        <taxon>Fungi</taxon>
        <taxon>Dikarya</taxon>
        <taxon>Basidiomycota</taxon>
        <taxon>Agaricomycotina</taxon>
        <taxon>Agaricomycetes</taxon>
        <taxon>Agaricomycetidae</taxon>
        <taxon>Boletales</taxon>
        <taxon>Paxilineae</taxon>
        <taxon>Paxillaceae</taxon>
        <taxon>Paxillus</taxon>
    </lineage>
</organism>
<evidence type="ECO:0000256" key="8">
    <source>
        <dbReference type="PIRSR" id="PIRSR000137-1"/>
    </source>
</evidence>
<keyword evidence="5 9" id="KW-0274">FAD</keyword>
<accession>A0A0C9U9V3</accession>
<dbReference type="GO" id="GO:0016614">
    <property type="term" value="F:oxidoreductase activity, acting on CH-OH group of donors"/>
    <property type="evidence" value="ECO:0007669"/>
    <property type="project" value="InterPro"/>
</dbReference>
<reference evidence="12" key="2">
    <citation type="submission" date="2015-01" db="EMBL/GenBank/DDBJ databases">
        <title>Evolutionary Origins and Diversification of the Mycorrhizal Mutualists.</title>
        <authorList>
            <consortium name="DOE Joint Genome Institute"/>
            <consortium name="Mycorrhizal Genomics Consortium"/>
            <person name="Kohler A."/>
            <person name="Kuo A."/>
            <person name="Nagy L.G."/>
            <person name="Floudas D."/>
            <person name="Copeland A."/>
            <person name="Barry K.W."/>
            <person name="Cichocki N."/>
            <person name="Veneault-Fourrey C."/>
            <person name="LaButti K."/>
            <person name="Lindquist E.A."/>
            <person name="Lipzen A."/>
            <person name="Lundell T."/>
            <person name="Morin E."/>
            <person name="Murat C."/>
            <person name="Riley R."/>
            <person name="Ohm R."/>
            <person name="Sun H."/>
            <person name="Tunlid A."/>
            <person name="Henrissat B."/>
            <person name="Grigoriev I.V."/>
            <person name="Hibbett D.S."/>
            <person name="Martin F."/>
        </authorList>
    </citation>
    <scope>NUCLEOTIDE SEQUENCE [LARGE SCALE GENOMIC DNA]</scope>
    <source>
        <strain evidence="12">ATCC 200175</strain>
    </source>
</reference>
<dbReference type="SUPFAM" id="SSF54373">
    <property type="entry name" value="FAD-linked reductases, C-terminal domain"/>
    <property type="match status" value="2"/>
</dbReference>
<dbReference type="Proteomes" id="UP000053647">
    <property type="component" value="Unassembled WGS sequence"/>
</dbReference>
<dbReference type="InterPro" id="IPR027424">
    <property type="entry name" value="Glucose_Oxidase_domain_2"/>
</dbReference>
<dbReference type="PIRSF" id="PIRSF000137">
    <property type="entry name" value="Alcohol_oxidase"/>
    <property type="match status" value="1"/>
</dbReference>
<dbReference type="Gene3D" id="4.10.450.10">
    <property type="entry name" value="Glucose Oxidase, domain 2"/>
    <property type="match status" value="1"/>
</dbReference>
<reference evidence="11 12" key="1">
    <citation type="submission" date="2014-06" db="EMBL/GenBank/DDBJ databases">
        <authorList>
            <consortium name="DOE Joint Genome Institute"/>
            <person name="Kuo A."/>
            <person name="Kohler A."/>
            <person name="Nagy L.G."/>
            <person name="Floudas D."/>
            <person name="Copeland A."/>
            <person name="Barry K.W."/>
            <person name="Cichocki N."/>
            <person name="Veneault-Fourrey C."/>
            <person name="LaButti K."/>
            <person name="Lindquist E.A."/>
            <person name="Lipzen A."/>
            <person name="Lundell T."/>
            <person name="Morin E."/>
            <person name="Murat C."/>
            <person name="Sun H."/>
            <person name="Tunlid A."/>
            <person name="Henrissat B."/>
            <person name="Grigoriev I.V."/>
            <person name="Hibbett D.S."/>
            <person name="Martin F."/>
            <person name="Nordberg H.P."/>
            <person name="Cantor M.N."/>
            <person name="Hua S.X."/>
        </authorList>
    </citation>
    <scope>NUCLEOTIDE SEQUENCE [LARGE SCALE GENOMIC DNA]</scope>
    <source>
        <strain evidence="11 12">ATCC 200175</strain>
    </source>
</reference>
<keyword evidence="7" id="KW-0325">Glycoprotein</keyword>
<feature type="active site" description="Proton acceptor" evidence="8">
    <location>
        <position position="569"/>
    </location>
</feature>
<dbReference type="InterPro" id="IPR012132">
    <property type="entry name" value="GMC_OxRdtase"/>
</dbReference>
<dbReference type="InterPro" id="IPR036188">
    <property type="entry name" value="FAD/NAD-bd_sf"/>
</dbReference>
<keyword evidence="12" id="KW-1185">Reference proteome</keyword>
<evidence type="ECO:0000256" key="1">
    <source>
        <dbReference type="ARBA" id="ARBA00001974"/>
    </source>
</evidence>
<evidence type="ECO:0000256" key="3">
    <source>
        <dbReference type="ARBA" id="ARBA00022630"/>
    </source>
</evidence>
<dbReference type="InterPro" id="IPR007867">
    <property type="entry name" value="GMC_OxRtase_C"/>
</dbReference>
<evidence type="ECO:0000256" key="2">
    <source>
        <dbReference type="ARBA" id="ARBA00010790"/>
    </source>
</evidence>
<feature type="active site" description="Proton donor" evidence="8">
    <location>
        <position position="532"/>
    </location>
</feature>
<comment type="cofactor">
    <cofactor evidence="1 9">
        <name>FAD</name>
        <dbReference type="ChEBI" id="CHEBI:57692"/>
    </cofactor>
</comment>
<dbReference type="PANTHER" id="PTHR11552:SF201">
    <property type="entry name" value="GLUCOSE-METHANOL-CHOLINE OXIDOREDUCTASE N-TERMINAL DOMAIN-CONTAINING PROTEIN"/>
    <property type="match status" value="1"/>
</dbReference>
<keyword evidence="3" id="KW-0285">Flavoprotein</keyword>
<evidence type="ECO:0000256" key="5">
    <source>
        <dbReference type="ARBA" id="ARBA00022827"/>
    </source>
</evidence>
<dbReference type="GO" id="GO:0050660">
    <property type="term" value="F:flavin adenine dinucleotide binding"/>
    <property type="evidence" value="ECO:0007669"/>
    <property type="project" value="InterPro"/>
</dbReference>
<keyword evidence="4" id="KW-0732">Signal</keyword>
<evidence type="ECO:0000256" key="4">
    <source>
        <dbReference type="ARBA" id="ARBA00022729"/>
    </source>
</evidence>